<evidence type="ECO:0000313" key="6">
    <source>
        <dbReference type="EMBL" id="KGN42385.1"/>
    </source>
</evidence>
<proteinExistence type="predicted"/>
<dbReference type="STRING" id="1385519.N801_17135"/>
<dbReference type="EMBL" id="AVPL01000005">
    <property type="protein sequence ID" value="KGN42385.1"/>
    <property type="molecule type" value="Genomic_DNA"/>
</dbReference>
<dbReference type="CDD" id="cd03794">
    <property type="entry name" value="GT4_WbuB-like"/>
    <property type="match status" value="1"/>
</dbReference>
<name>A0A0A0JY40_9MICO</name>
<reference evidence="6 7" key="1">
    <citation type="submission" date="2013-08" db="EMBL/GenBank/DDBJ databases">
        <title>The genome sequence of Knoellia aerolata.</title>
        <authorList>
            <person name="Zhu W."/>
            <person name="Wang G."/>
        </authorList>
    </citation>
    <scope>NUCLEOTIDE SEQUENCE [LARGE SCALE GENOMIC DNA]</scope>
    <source>
        <strain evidence="6 7">DSM 18566</strain>
    </source>
</reference>
<dbReference type="RefSeq" id="WP_052112560.1">
    <property type="nucleotide sequence ID" value="NZ_AVPL01000005.1"/>
</dbReference>
<evidence type="ECO:0000256" key="3">
    <source>
        <dbReference type="ARBA" id="ARBA00022679"/>
    </source>
</evidence>
<evidence type="ECO:0000259" key="5">
    <source>
        <dbReference type="Pfam" id="PF13579"/>
    </source>
</evidence>
<feature type="domain" description="Glycosyltransferase subfamily 4-like N-terminal" evidence="5">
    <location>
        <begin position="23"/>
        <end position="183"/>
    </location>
</feature>
<dbReference type="InterPro" id="IPR050194">
    <property type="entry name" value="Glycosyltransferase_grp1"/>
</dbReference>
<evidence type="ECO:0000313" key="7">
    <source>
        <dbReference type="Proteomes" id="UP000030013"/>
    </source>
</evidence>
<keyword evidence="2" id="KW-0328">Glycosyltransferase</keyword>
<dbReference type="Gene3D" id="3.40.50.2000">
    <property type="entry name" value="Glycogen Phosphorylase B"/>
    <property type="match status" value="2"/>
</dbReference>
<dbReference type="Pfam" id="PF13579">
    <property type="entry name" value="Glyco_trans_4_4"/>
    <property type="match status" value="1"/>
</dbReference>
<evidence type="ECO:0000256" key="1">
    <source>
        <dbReference type="ARBA" id="ARBA00021292"/>
    </source>
</evidence>
<organism evidence="6 7">
    <name type="scientific">Knoellia aerolata DSM 18566</name>
    <dbReference type="NCBI Taxonomy" id="1385519"/>
    <lineage>
        <taxon>Bacteria</taxon>
        <taxon>Bacillati</taxon>
        <taxon>Actinomycetota</taxon>
        <taxon>Actinomycetes</taxon>
        <taxon>Micrococcales</taxon>
        <taxon>Intrasporangiaceae</taxon>
        <taxon>Knoellia</taxon>
    </lineage>
</organism>
<protein>
    <recommendedName>
        <fullName evidence="1">D-inositol 3-phosphate glycosyltransferase</fullName>
    </recommendedName>
</protein>
<evidence type="ECO:0000259" key="4">
    <source>
        <dbReference type="Pfam" id="PF00534"/>
    </source>
</evidence>
<dbReference type="PANTHER" id="PTHR45947:SF3">
    <property type="entry name" value="SULFOQUINOVOSYL TRANSFERASE SQD2"/>
    <property type="match status" value="1"/>
</dbReference>
<dbReference type="AlphaFoldDB" id="A0A0A0JY40"/>
<sequence length="409" mass="44859">MKILYIHQHFRRPDEAGGSRPFDMASRLVREGHEVIMLCAGREDRDYTIAGIRVLQLRSPYDNEMSLARRLFAFSTFAARATFTAAIENCDLVFASSTPLTVAVPALVTRRLRRVPMVFEVRDLWPEVPIRLGLIRNPFLISAAHKLERVTYTRSSVVVALSPAMVQGVRRVAPSVDVRLLPNTAQPQRFGSTNTRRHQLRSTLGIAPEHTLLLYAGSHGITYNIPWLLKVAALTRDAGVRVVVLGQGTQTEALRASCRELGLDPAMVIRGEVSKDEVVDYYGAADAVVSCLIDDEALADNSLNKVFDAFASGKPLLFNHDGWLANLAASHGAGWRLDTSPEVAAEELSRLVSADPWVDAGAASAQLSEGDFNVDNIAREFESILSAALHSSELSHSSSPTLRRKTPVL</sequence>
<comment type="caution">
    <text evidence="6">The sequence shown here is derived from an EMBL/GenBank/DDBJ whole genome shotgun (WGS) entry which is preliminary data.</text>
</comment>
<dbReference type="SUPFAM" id="SSF53756">
    <property type="entry name" value="UDP-Glycosyltransferase/glycogen phosphorylase"/>
    <property type="match status" value="1"/>
</dbReference>
<keyword evidence="7" id="KW-1185">Reference proteome</keyword>
<dbReference type="InterPro" id="IPR001296">
    <property type="entry name" value="Glyco_trans_1"/>
</dbReference>
<feature type="domain" description="Glycosyl transferase family 1" evidence="4">
    <location>
        <begin position="200"/>
        <end position="353"/>
    </location>
</feature>
<accession>A0A0A0JY40</accession>
<dbReference type="GO" id="GO:0016758">
    <property type="term" value="F:hexosyltransferase activity"/>
    <property type="evidence" value="ECO:0007669"/>
    <property type="project" value="TreeGrafter"/>
</dbReference>
<dbReference type="GO" id="GO:1901137">
    <property type="term" value="P:carbohydrate derivative biosynthetic process"/>
    <property type="evidence" value="ECO:0007669"/>
    <property type="project" value="UniProtKB-ARBA"/>
</dbReference>
<keyword evidence="3" id="KW-0808">Transferase</keyword>
<gene>
    <name evidence="6" type="ORF">N801_17135</name>
</gene>
<dbReference type="InterPro" id="IPR028098">
    <property type="entry name" value="Glyco_trans_4-like_N"/>
</dbReference>
<evidence type="ECO:0000256" key="2">
    <source>
        <dbReference type="ARBA" id="ARBA00022676"/>
    </source>
</evidence>
<dbReference type="eggNOG" id="COG0438">
    <property type="taxonomic scope" value="Bacteria"/>
</dbReference>
<dbReference type="OrthoDB" id="3180470at2"/>
<dbReference type="PANTHER" id="PTHR45947">
    <property type="entry name" value="SULFOQUINOVOSYL TRANSFERASE SQD2"/>
    <property type="match status" value="1"/>
</dbReference>
<dbReference type="Proteomes" id="UP000030013">
    <property type="component" value="Unassembled WGS sequence"/>
</dbReference>
<dbReference type="Pfam" id="PF00534">
    <property type="entry name" value="Glycos_transf_1"/>
    <property type="match status" value="1"/>
</dbReference>